<name>A0A9P4WHI3_9PLEO</name>
<reference evidence="8" key="1">
    <citation type="submission" date="2019-04" db="EMBL/GenBank/DDBJ databases">
        <title>Sequencing of skin fungus with MAO and IRED activity.</title>
        <authorList>
            <person name="Marsaioli A.J."/>
            <person name="Bonatto J.M.C."/>
            <person name="Reis Junior O."/>
        </authorList>
    </citation>
    <scope>NUCLEOTIDE SEQUENCE</scope>
    <source>
        <strain evidence="8">28M1</strain>
    </source>
</reference>
<evidence type="ECO:0000256" key="1">
    <source>
        <dbReference type="ARBA" id="ARBA00004141"/>
    </source>
</evidence>
<accession>A0A9P4WHI3</accession>
<comment type="caution">
    <text evidence="8">The sequence shown here is derived from an EMBL/GenBank/DDBJ whole genome shotgun (WGS) entry which is preliminary data.</text>
</comment>
<dbReference type="GO" id="GO:0016020">
    <property type="term" value="C:membrane"/>
    <property type="evidence" value="ECO:0007669"/>
    <property type="project" value="UniProtKB-SubCell"/>
</dbReference>
<feature type="transmembrane region" description="Helical" evidence="6">
    <location>
        <begin position="135"/>
        <end position="158"/>
    </location>
</feature>
<dbReference type="AlphaFoldDB" id="A0A9P4WHI3"/>
<keyword evidence="9" id="KW-1185">Reference proteome</keyword>
<keyword evidence="3 6" id="KW-1133">Transmembrane helix</keyword>
<proteinExistence type="inferred from homology"/>
<feature type="domain" description="Rhodopsin" evidence="7">
    <location>
        <begin position="171"/>
        <end position="316"/>
    </location>
</feature>
<feature type="transmembrane region" description="Helical" evidence="6">
    <location>
        <begin position="221"/>
        <end position="243"/>
    </location>
</feature>
<evidence type="ECO:0000256" key="3">
    <source>
        <dbReference type="ARBA" id="ARBA00022989"/>
    </source>
</evidence>
<keyword evidence="4 6" id="KW-0472">Membrane</keyword>
<dbReference type="PANTHER" id="PTHR33048:SF167">
    <property type="entry name" value="INTEGRAL MEMBRANE PROTEIN"/>
    <property type="match status" value="1"/>
</dbReference>
<dbReference type="PANTHER" id="PTHR33048">
    <property type="entry name" value="PTH11-LIKE INTEGRAL MEMBRANE PROTEIN (AFU_ORTHOLOGUE AFUA_5G11245)"/>
    <property type="match status" value="1"/>
</dbReference>
<feature type="domain" description="Rhodopsin" evidence="7">
    <location>
        <begin position="43"/>
        <end position="155"/>
    </location>
</feature>
<evidence type="ECO:0000256" key="6">
    <source>
        <dbReference type="SAM" id="Phobius"/>
    </source>
</evidence>
<protein>
    <recommendedName>
        <fullName evidence="7">Rhodopsin domain-containing protein</fullName>
    </recommendedName>
</protein>
<dbReference type="Pfam" id="PF20684">
    <property type="entry name" value="Fung_rhodopsin"/>
    <property type="match status" value="2"/>
</dbReference>
<organism evidence="8 9">
    <name type="scientific">Didymella heteroderae</name>
    <dbReference type="NCBI Taxonomy" id="1769908"/>
    <lineage>
        <taxon>Eukaryota</taxon>
        <taxon>Fungi</taxon>
        <taxon>Dikarya</taxon>
        <taxon>Ascomycota</taxon>
        <taxon>Pezizomycotina</taxon>
        <taxon>Dothideomycetes</taxon>
        <taxon>Pleosporomycetidae</taxon>
        <taxon>Pleosporales</taxon>
        <taxon>Pleosporineae</taxon>
        <taxon>Didymellaceae</taxon>
        <taxon>Didymella</taxon>
    </lineage>
</organism>
<feature type="transmembrane region" description="Helical" evidence="6">
    <location>
        <begin position="59"/>
        <end position="77"/>
    </location>
</feature>
<evidence type="ECO:0000259" key="7">
    <source>
        <dbReference type="Pfam" id="PF20684"/>
    </source>
</evidence>
<sequence length="411" mass="45540">MSALAATPDQSVLTPEYIAYTNAPVLLTQFGSLFAVASVVVLARCYVRWFMIKSFGKDDWLMLLAYAFAAATFGTYVEQTKVGMGKHIAVITMDEQKYSDFLRLRQVASILASFGVALVKISIAYFLLRLVVHRSYVYFLHGLNVFMVLITFACVGTLGRKLDLPPVTDLLVFRTFLTCVPPQIWQCVPVEATWNLKLRPPPFGTGTAKCFSPTTFTNIGLFNTVTTIVTDFIIALLPVPLVWHLQLNLRAKLSLIMVLSLGIFAAVAAIVKAEIQKVILQDPDPFVHDRFTLWRFIEFDVGIIAASLPALKPLFNWFLGAARSLTTRAARTNGAPNSLGYQKQSERSDKGIVLNEYNPRSTNNVRISSRPSNGNLWTIGPGKNSDESILPLHNIEEKPGGIVITKDIHVS</sequence>
<evidence type="ECO:0000256" key="2">
    <source>
        <dbReference type="ARBA" id="ARBA00022692"/>
    </source>
</evidence>
<comment type="similarity">
    <text evidence="5">Belongs to the SAT4 family.</text>
</comment>
<keyword evidence="2 6" id="KW-0812">Transmembrane</keyword>
<feature type="transmembrane region" description="Helical" evidence="6">
    <location>
        <begin position="107"/>
        <end position="128"/>
    </location>
</feature>
<dbReference type="InterPro" id="IPR049326">
    <property type="entry name" value="Rhodopsin_dom_fungi"/>
</dbReference>
<dbReference type="Proteomes" id="UP000758155">
    <property type="component" value="Unassembled WGS sequence"/>
</dbReference>
<evidence type="ECO:0000256" key="5">
    <source>
        <dbReference type="ARBA" id="ARBA00038359"/>
    </source>
</evidence>
<dbReference type="OrthoDB" id="5022096at2759"/>
<dbReference type="InterPro" id="IPR052337">
    <property type="entry name" value="SAT4-like"/>
</dbReference>
<feature type="transmembrane region" description="Helical" evidence="6">
    <location>
        <begin position="255"/>
        <end position="273"/>
    </location>
</feature>
<evidence type="ECO:0000313" key="8">
    <source>
        <dbReference type="EMBL" id="KAF3032427.1"/>
    </source>
</evidence>
<gene>
    <name evidence="8" type="ORF">E8E12_001897</name>
</gene>
<feature type="transmembrane region" description="Helical" evidence="6">
    <location>
        <begin position="26"/>
        <end position="47"/>
    </location>
</feature>
<dbReference type="EMBL" id="SWKV01000101">
    <property type="protein sequence ID" value="KAF3032427.1"/>
    <property type="molecule type" value="Genomic_DNA"/>
</dbReference>
<comment type="subcellular location">
    <subcellularLocation>
        <location evidence="1">Membrane</location>
        <topology evidence="1">Multi-pass membrane protein</topology>
    </subcellularLocation>
</comment>
<evidence type="ECO:0000256" key="4">
    <source>
        <dbReference type="ARBA" id="ARBA00023136"/>
    </source>
</evidence>
<evidence type="ECO:0000313" key="9">
    <source>
        <dbReference type="Proteomes" id="UP000758155"/>
    </source>
</evidence>